<keyword evidence="2" id="KW-1185">Reference proteome</keyword>
<organism evidence="1 2">
    <name type="scientific">Lophium mytilinum</name>
    <dbReference type="NCBI Taxonomy" id="390894"/>
    <lineage>
        <taxon>Eukaryota</taxon>
        <taxon>Fungi</taxon>
        <taxon>Dikarya</taxon>
        <taxon>Ascomycota</taxon>
        <taxon>Pezizomycotina</taxon>
        <taxon>Dothideomycetes</taxon>
        <taxon>Pleosporomycetidae</taxon>
        <taxon>Mytilinidiales</taxon>
        <taxon>Mytilinidiaceae</taxon>
        <taxon>Lophium</taxon>
    </lineage>
</organism>
<reference evidence="1" key="1">
    <citation type="journal article" date="2020" name="Stud. Mycol.">
        <title>101 Dothideomycetes genomes: a test case for predicting lifestyles and emergence of pathogens.</title>
        <authorList>
            <person name="Haridas S."/>
            <person name="Albert R."/>
            <person name="Binder M."/>
            <person name="Bloem J."/>
            <person name="Labutti K."/>
            <person name="Salamov A."/>
            <person name="Andreopoulos B."/>
            <person name="Baker S."/>
            <person name="Barry K."/>
            <person name="Bills G."/>
            <person name="Bluhm B."/>
            <person name="Cannon C."/>
            <person name="Castanera R."/>
            <person name="Culley D."/>
            <person name="Daum C."/>
            <person name="Ezra D."/>
            <person name="Gonzalez J."/>
            <person name="Henrissat B."/>
            <person name="Kuo A."/>
            <person name="Liang C."/>
            <person name="Lipzen A."/>
            <person name="Lutzoni F."/>
            <person name="Magnuson J."/>
            <person name="Mondo S."/>
            <person name="Nolan M."/>
            <person name="Ohm R."/>
            <person name="Pangilinan J."/>
            <person name="Park H.-J."/>
            <person name="Ramirez L."/>
            <person name="Alfaro M."/>
            <person name="Sun H."/>
            <person name="Tritt A."/>
            <person name="Yoshinaga Y."/>
            <person name="Zwiers L.-H."/>
            <person name="Turgeon B."/>
            <person name="Goodwin S."/>
            <person name="Spatafora J."/>
            <person name="Crous P."/>
            <person name="Grigoriev I."/>
        </authorList>
    </citation>
    <scope>NUCLEOTIDE SEQUENCE</scope>
    <source>
        <strain evidence="1">CBS 269.34</strain>
    </source>
</reference>
<sequence length="186" mass="21174">MCKTIQYQLHDPNDPRSECKEIHLVHSATHWTLIFLCGSNPEWAKGTSDRPDGKLFDASVKISNGDYFPRALIFPRPWEKHSTTPFPDWRITDCPNWKPQDNVPRSPEINDYVIQCCPNCMFGVETGSSVPYLFKVLGTEEYVDWLFAGLNLKNMGAARGAVAALLADAENWEPVQRWQDEVRTGC</sequence>
<gene>
    <name evidence="1" type="ORF">BU16DRAFT_566809</name>
</gene>
<accession>A0A6A6QCH4</accession>
<name>A0A6A6QCH4_9PEZI</name>
<proteinExistence type="predicted"/>
<dbReference type="AlphaFoldDB" id="A0A6A6QCH4"/>
<evidence type="ECO:0000313" key="2">
    <source>
        <dbReference type="Proteomes" id="UP000799750"/>
    </source>
</evidence>
<dbReference type="Proteomes" id="UP000799750">
    <property type="component" value="Unassembled WGS sequence"/>
</dbReference>
<evidence type="ECO:0000313" key="1">
    <source>
        <dbReference type="EMBL" id="KAF2489710.1"/>
    </source>
</evidence>
<protein>
    <submittedName>
        <fullName evidence="1">Uncharacterized protein</fullName>
    </submittedName>
</protein>
<dbReference type="EMBL" id="MU004198">
    <property type="protein sequence ID" value="KAF2489710.1"/>
    <property type="molecule type" value="Genomic_DNA"/>
</dbReference>